<sequence>VALAADAGLVGIEWGADRHVPPGSDAGSVASRCADVGLTCPSYGTYLFADQATADEVDAACATAVELGATNLRIWAPGEAGTADVAAVADLAAPHGLTISLEFHPGTRTETADSTLALLTEADRPNLFTYWQPDPGLSYPDACAEHAAVAGHLSHLHVFAWGTGGFVDRLPLSDGADLWLPVLAADSTGRWGHDRWAFLEYVPEDDPACLVREAATLRAWIEEADRA</sequence>
<organism evidence="2">
    <name type="scientific">marine metagenome</name>
    <dbReference type="NCBI Taxonomy" id="408172"/>
    <lineage>
        <taxon>unclassified sequences</taxon>
        <taxon>metagenomes</taxon>
        <taxon>ecological metagenomes</taxon>
    </lineage>
</organism>
<feature type="domain" description="Xylose isomerase-like TIM barrel" evidence="1">
    <location>
        <begin position="1"/>
        <end position="175"/>
    </location>
</feature>
<evidence type="ECO:0000259" key="1">
    <source>
        <dbReference type="Pfam" id="PF01261"/>
    </source>
</evidence>
<protein>
    <recommendedName>
        <fullName evidence="1">Xylose isomerase-like TIM barrel domain-containing protein</fullName>
    </recommendedName>
</protein>
<dbReference type="PANTHER" id="PTHR12110">
    <property type="entry name" value="HYDROXYPYRUVATE ISOMERASE"/>
    <property type="match status" value="1"/>
</dbReference>
<dbReference type="InterPro" id="IPR013022">
    <property type="entry name" value="Xyl_isomerase-like_TIM-brl"/>
</dbReference>
<dbReference type="Gene3D" id="3.20.20.150">
    <property type="entry name" value="Divalent-metal-dependent TIM barrel enzymes"/>
    <property type="match status" value="1"/>
</dbReference>
<name>A0A382C7I8_9ZZZZ</name>
<proteinExistence type="predicted"/>
<dbReference type="EMBL" id="UINC01032910">
    <property type="protein sequence ID" value="SVB21347.1"/>
    <property type="molecule type" value="Genomic_DNA"/>
</dbReference>
<feature type="non-terminal residue" evidence="2">
    <location>
        <position position="1"/>
    </location>
</feature>
<dbReference type="InterPro" id="IPR036237">
    <property type="entry name" value="Xyl_isomerase-like_sf"/>
</dbReference>
<dbReference type="Pfam" id="PF01261">
    <property type="entry name" value="AP_endonuc_2"/>
    <property type="match status" value="1"/>
</dbReference>
<dbReference type="InterPro" id="IPR050312">
    <property type="entry name" value="IolE/XylAMocC-like"/>
</dbReference>
<gene>
    <name evidence="2" type="ORF">METZ01_LOCUS174201</name>
</gene>
<dbReference type="PANTHER" id="PTHR12110:SF41">
    <property type="entry name" value="INOSOSE DEHYDRATASE"/>
    <property type="match status" value="1"/>
</dbReference>
<evidence type="ECO:0000313" key="2">
    <source>
        <dbReference type="EMBL" id="SVB21347.1"/>
    </source>
</evidence>
<dbReference type="SUPFAM" id="SSF51658">
    <property type="entry name" value="Xylose isomerase-like"/>
    <property type="match status" value="1"/>
</dbReference>
<dbReference type="AlphaFoldDB" id="A0A382C7I8"/>
<accession>A0A382C7I8</accession>
<reference evidence="2" key="1">
    <citation type="submission" date="2018-05" db="EMBL/GenBank/DDBJ databases">
        <authorList>
            <person name="Lanie J.A."/>
            <person name="Ng W.-L."/>
            <person name="Kazmierczak K.M."/>
            <person name="Andrzejewski T.M."/>
            <person name="Davidsen T.M."/>
            <person name="Wayne K.J."/>
            <person name="Tettelin H."/>
            <person name="Glass J.I."/>
            <person name="Rusch D."/>
            <person name="Podicherti R."/>
            <person name="Tsui H.-C.T."/>
            <person name="Winkler M.E."/>
        </authorList>
    </citation>
    <scope>NUCLEOTIDE SEQUENCE</scope>
</reference>